<accession>A0AAU0UKL6</accession>
<name>A0AAU0UKL6_9FIRM</name>
<dbReference type="EMBL" id="CP121694">
    <property type="protein sequence ID" value="WRO20403.1"/>
    <property type="molecule type" value="Genomic_DNA"/>
</dbReference>
<keyword evidence="1" id="KW-1133">Transmembrane helix</keyword>
<protein>
    <submittedName>
        <fullName evidence="3">Nucleoside recognition protein</fullName>
    </submittedName>
</protein>
<dbReference type="InterPro" id="IPR011642">
    <property type="entry name" value="Gate_dom"/>
</dbReference>
<evidence type="ECO:0000313" key="3">
    <source>
        <dbReference type="EMBL" id="WRO20403.1"/>
    </source>
</evidence>
<feature type="transmembrane region" description="Helical" evidence="1">
    <location>
        <begin position="61"/>
        <end position="83"/>
    </location>
</feature>
<gene>
    <name evidence="3" type="ORF">MFMK1_000165</name>
</gene>
<evidence type="ECO:0000259" key="2">
    <source>
        <dbReference type="Pfam" id="PF07670"/>
    </source>
</evidence>
<dbReference type="Pfam" id="PF07670">
    <property type="entry name" value="Gate"/>
    <property type="match status" value="1"/>
</dbReference>
<feature type="transmembrane region" description="Helical" evidence="1">
    <location>
        <begin position="115"/>
        <end position="135"/>
    </location>
</feature>
<evidence type="ECO:0000256" key="1">
    <source>
        <dbReference type="SAM" id="Phobius"/>
    </source>
</evidence>
<keyword evidence="4" id="KW-1185">Reference proteome</keyword>
<sequence length="139" mass="15441">MLTRQTFIRGGKNGVWITWELTKAIVPVYFIVTFLKHTPVLDWIAKVFQPAMKIFGLPGEASLPLVFGMVLNIYFAIAAIIPLDLTQKQITILSTMLLLCHSLFIETAVAKKTGVPVKGIVLMRFLLAVFAGVLLNQLI</sequence>
<feature type="transmembrane region" description="Helical" evidence="1">
    <location>
        <begin position="21"/>
        <end position="41"/>
    </location>
</feature>
<feature type="domain" description="Nucleoside transporter/FeoB GTPase Gate" evidence="2">
    <location>
        <begin position="20"/>
        <end position="104"/>
    </location>
</feature>
<dbReference type="Proteomes" id="UP001329915">
    <property type="component" value="Chromosome"/>
</dbReference>
<reference evidence="3 4" key="1">
    <citation type="submission" date="2023-04" db="EMBL/GenBank/DDBJ databases">
        <authorList>
            <person name="Hsu D."/>
        </authorList>
    </citation>
    <scope>NUCLEOTIDE SEQUENCE [LARGE SCALE GENOMIC DNA]</scope>
    <source>
        <strain evidence="3 4">MK1</strain>
    </source>
</reference>
<dbReference type="AlphaFoldDB" id="A0AAU0UKL6"/>
<keyword evidence="1" id="KW-0812">Transmembrane</keyword>
<dbReference type="KEGG" id="dbc:MFMK1_000165"/>
<evidence type="ECO:0000313" key="4">
    <source>
        <dbReference type="Proteomes" id="UP001329915"/>
    </source>
</evidence>
<keyword evidence="1" id="KW-0472">Membrane</keyword>
<proteinExistence type="predicted"/>
<organism evidence="3 4">
    <name type="scientific">Metallumcola ferriviriculae</name>
    <dbReference type="NCBI Taxonomy" id="3039180"/>
    <lineage>
        <taxon>Bacteria</taxon>
        <taxon>Bacillati</taxon>
        <taxon>Bacillota</taxon>
        <taxon>Clostridia</taxon>
        <taxon>Neomoorellales</taxon>
        <taxon>Desulfitibacteraceae</taxon>
        <taxon>Metallumcola</taxon>
    </lineage>
</organism>
<dbReference type="RefSeq" id="WP_366923301.1">
    <property type="nucleotide sequence ID" value="NZ_CP121694.1"/>
</dbReference>
<feature type="transmembrane region" description="Helical" evidence="1">
    <location>
        <begin position="90"/>
        <end position="109"/>
    </location>
</feature>